<comment type="caution">
    <text evidence="11">The sequence shown here is derived from an EMBL/GenBank/DDBJ whole genome shotgun (WGS) entry which is preliminary data.</text>
</comment>
<evidence type="ECO:0000256" key="8">
    <source>
        <dbReference type="RuleBase" id="RU003500"/>
    </source>
</evidence>
<dbReference type="AlphaFoldDB" id="A0A814QCE2"/>
<evidence type="ECO:0000313" key="13">
    <source>
        <dbReference type="EMBL" id="CAF3880597.1"/>
    </source>
</evidence>
<sequence length="211" mass="23845">MMNILILAMMIVTVYSKVLPNNFMLIGVTTKYSNISSQTNCLMLMTVIGGNSNYLCSKIPQLPMIIQQSNIEAQTQCQKLFRTSKWGCYLSRNATALSRFLRQGSKESAFFTAISSSILSLNLIKQCLKGQINDQNCQCGISRNNNLAQPVSFRPINSDCPSSVNYGIKLSQLITNGFNMPERSQHKLLYKINQWNREIGKNVREFLKLIL</sequence>
<comment type="similarity">
    <text evidence="2 8">Belongs to the Wnt family.</text>
</comment>
<evidence type="ECO:0000256" key="1">
    <source>
        <dbReference type="ARBA" id="ARBA00004498"/>
    </source>
</evidence>
<dbReference type="GO" id="GO:0005615">
    <property type="term" value="C:extracellular space"/>
    <property type="evidence" value="ECO:0007669"/>
    <property type="project" value="TreeGrafter"/>
</dbReference>
<evidence type="ECO:0000313" key="14">
    <source>
        <dbReference type="Proteomes" id="UP000663829"/>
    </source>
</evidence>
<name>A0A814QCE2_9BILA</name>
<accession>A0A814QCE2</accession>
<dbReference type="Proteomes" id="UP000682733">
    <property type="component" value="Unassembled WGS sequence"/>
</dbReference>
<dbReference type="GO" id="GO:0005125">
    <property type="term" value="F:cytokine activity"/>
    <property type="evidence" value="ECO:0007669"/>
    <property type="project" value="TreeGrafter"/>
</dbReference>
<evidence type="ECO:0000313" key="11">
    <source>
        <dbReference type="EMBL" id="CAF1116767.1"/>
    </source>
</evidence>
<dbReference type="GO" id="GO:0030182">
    <property type="term" value="P:neuron differentiation"/>
    <property type="evidence" value="ECO:0007669"/>
    <property type="project" value="TreeGrafter"/>
</dbReference>
<feature type="chain" id="PRO_5035685013" description="Protein Wnt" evidence="9">
    <location>
        <begin position="17"/>
        <end position="211"/>
    </location>
</feature>
<evidence type="ECO:0000256" key="4">
    <source>
        <dbReference type="ARBA" id="ARBA00022525"/>
    </source>
</evidence>
<feature type="signal peptide" evidence="9">
    <location>
        <begin position="1"/>
        <end position="16"/>
    </location>
</feature>
<dbReference type="EMBL" id="CAJNOK010004060">
    <property type="protein sequence ID" value="CAF0924627.1"/>
    <property type="molecule type" value="Genomic_DNA"/>
</dbReference>
<keyword evidence="7" id="KW-1015">Disulfide bond</keyword>
<keyword evidence="3 8" id="KW-0217">Developmental protein</keyword>
<dbReference type="EMBL" id="CAJOBC010005930">
    <property type="protein sequence ID" value="CAF3880597.1"/>
    <property type="molecule type" value="Genomic_DNA"/>
</dbReference>
<reference evidence="11" key="1">
    <citation type="submission" date="2021-02" db="EMBL/GenBank/DDBJ databases">
        <authorList>
            <person name="Nowell W R."/>
        </authorList>
    </citation>
    <scope>NUCLEOTIDE SEQUENCE</scope>
</reference>
<evidence type="ECO:0000256" key="2">
    <source>
        <dbReference type="ARBA" id="ARBA00005683"/>
    </source>
</evidence>
<dbReference type="GO" id="GO:0045165">
    <property type="term" value="P:cell fate commitment"/>
    <property type="evidence" value="ECO:0007669"/>
    <property type="project" value="TreeGrafter"/>
</dbReference>
<comment type="subcellular location">
    <subcellularLocation>
        <location evidence="1 8">Secreted</location>
        <location evidence="1 8">Extracellular space</location>
        <location evidence="1 8">Extracellular matrix</location>
    </subcellularLocation>
</comment>
<dbReference type="Proteomes" id="UP000681722">
    <property type="component" value="Unassembled WGS sequence"/>
</dbReference>
<keyword evidence="4" id="KW-0964">Secreted</keyword>
<dbReference type="OrthoDB" id="9999327at2759"/>
<keyword evidence="9" id="KW-0732">Signal</keyword>
<dbReference type="Pfam" id="PF00110">
    <property type="entry name" value="wnt"/>
    <property type="match status" value="1"/>
</dbReference>
<comment type="function">
    <text evidence="8">Ligand for members of the frizzled family of seven transmembrane receptors.</text>
</comment>
<organism evidence="11 14">
    <name type="scientific">Didymodactylos carnosus</name>
    <dbReference type="NCBI Taxonomy" id="1234261"/>
    <lineage>
        <taxon>Eukaryota</taxon>
        <taxon>Metazoa</taxon>
        <taxon>Spiralia</taxon>
        <taxon>Gnathifera</taxon>
        <taxon>Rotifera</taxon>
        <taxon>Eurotatoria</taxon>
        <taxon>Bdelloidea</taxon>
        <taxon>Philodinida</taxon>
        <taxon>Philodinidae</taxon>
        <taxon>Didymodactylos</taxon>
    </lineage>
</organism>
<dbReference type="Proteomes" id="UP000677228">
    <property type="component" value="Unassembled WGS sequence"/>
</dbReference>
<protein>
    <recommendedName>
        <fullName evidence="8">Protein Wnt</fullName>
    </recommendedName>
</protein>
<dbReference type="EMBL" id="CAJNOQ010005930">
    <property type="protein sequence ID" value="CAF1116767.1"/>
    <property type="molecule type" value="Genomic_DNA"/>
</dbReference>
<evidence type="ECO:0000313" key="10">
    <source>
        <dbReference type="EMBL" id="CAF0924627.1"/>
    </source>
</evidence>
<keyword evidence="6 8" id="KW-0879">Wnt signaling pathway</keyword>
<feature type="non-terminal residue" evidence="11">
    <location>
        <position position="1"/>
    </location>
</feature>
<dbReference type="GO" id="GO:0060070">
    <property type="term" value="P:canonical Wnt signaling pathway"/>
    <property type="evidence" value="ECO:0007669"/>
    <property type="project" value="TreeGrafter"/>
</dbReference>
<proteinExistence type="inferred from homology"/>
<evidence type="ECO:0000256" key="3">
    <source>
        <dbReference type="ARBA" id="ARBA00022473"/>
    </source>
</evidence>
<dbReference type="InterPro" id="IPR005817">
    <property type="entry name" value="Wnt"/>
</dbReference>
<evidence type="ECO:0000256" key="7">
    <source>
        <dbReference type="ARBA" id="ARBA00023157"/>
    </source>
</evidence>
<dbReference type="Proteomes" id="UP000663829">
    <property type="component" value="Unassembled WGS sequence"/>
</dbReference>
<evidence type="ECO:0000256" key="5">
    <source>
        <dbReference type="ARBA" id="ARBA00022530"/>
    </source>
</evidence>
<keyword evidence="5" id="KW-0272">Extracellular matrix</keyword>
<evidence type="ECO:0000256" key="9">
    <source>
        <dbReference type="SAM" id="SignalP"/>
    </source>
</evidence>
<keyword evidence="14" id="KW-1185">Reference proteome</keyword>
<evidence type="ECO:0000313" key="12">
    <source>
        <dbReference type="EMBL" id="CAF3701750.1"/>
    </source>
</evidence>
<evidence type="ECO:0000256" key="6">
    <source>
        <dbReference type="ARBA" id="ARBA00022687"/>
    </source>
</evidence>
<dbReference type="GO" id="GO:0005109">
    <property type="term" value="F:frizzled binding"/>
    <property type="evidence" value="ECO:0007669"/>
    <property type="project" value="TreeGrafter"/>
</dbReference>
<gene>
    <name evidence="11" type="ORF">GPM918_LOCUS19493</name>
    <name evidence="10" type="ORF">OVA965_LOCUS10811</name>
    <name evidence="13" type="ORF">SRO942_LOCUS19490</name>
    <name evidence="12" type="ORF">TMI583_LOCUS10807</name>
</gene>
<dbReference type="PANTHER" id="PTHR12027">
    <property type="entry name" value="WNT RELATED"/>
    <property type="match status" value="1"/>
</dbReference>
<dbReference type="EMBL" id="CAJOBA010004062">
    <property type="protein sequence ID" value="CAF3701750.1"/>
    <property type="molecule type" value="Genomic_DNA"/>
</dbReference>